<reference evidence="6 7" key="1">
    <citation type="submission" date="2020-05" db="EMBL/GenBank/DDBJ databases">
        <title>Whole genome sequencing and identification of novel metabolites from Paenibacillus alvei strain JR949.</title>
        <authorList>
            <person name="Rajendhran J."/>
            <person name="Sree Pranav P."/>
            <person name="Mahalakshmi B."/>
            <person name="Karthikeyan R."/>
        </authorList>
    </citation>
    <scope>NUCLEOTIDE SEQUENCE [LARGE SCALE GENOMIC DNA]</scope>
    <source>
        <strain evidence="6 7">JR949</strain>
    </source>
</reference>
<feature type="transmembrane region" description="Helical" evidence="5">
    <location>
        <begin position="131"/>
        <end position="154"/>
    </location>
</feature>
<evidence type="ECO:0000256" key="1">
    <source>
        <dbReference type="ARBA" id="ARBA00022475"/>
    </source>
</evidence>
<dbReference type="Proteomes" id="UP000552038">
    <property type="component" value="Unassembled WGS sequence"/>
</dbReference>
<dbReference type="RefSeq" id="WP_171415548.1">
    <property type="nucleotide sequence ID" value="NZ_JABFOR010000005.1"/>
</dbReference>
<evidence type="ECO:0000313" key="7">
    <source>
        <dbReference type="Proteomes" id="UP000552038"/>
    </source>
</evidence>
<evidence type="ECO:0000256" key="2">
    <source>
        <dbReference type="ARBA" id="ARBA00022692"/>
    </source>
</evidence>
<comment type="caution">
    <text evidence="6">The sequence shown here is derived from an EMBL/GenBank/DDBJ whole genome shotgun (WGS) entry which is preliminary data.</text>
</comment>
<keyword evidence="2 5" id="KW-0812">Transmembrane</keyword>
<proteinExistence type="predicted"/>
<protein>
    <submittedName>
        <fullName evidence="6">Sporulation membrane protein YtaF</fullName>
    </submittedName>
</protein>
<keyword evidence="3 5" id="KW-1133">Transmembrane helix</keyword>
<feature type="transmembrane region" description="Helical" evidence="5">
    <location>
        <begin position="160"/>
        <end position="180"/>
    </location>
</feature>
<evidence type="ECO:0000256" key="3">
    <source>
        <dbReference type="ARBA" id="ARBA00022989"/>
    </source>
</evidence>
<dbReference type="AlphaFoldDB" id="A0AAP7DI06"/>
<keyword evidence="1" id="KW-1003">Cell membrane</keyword>
<dbReference type="Pfam" id="PF02659">
    <property type="entry name" value="Mntp"/>
    <property type="match status" value="2"/>
</dbReference>
<dbReference type="PANTHER" id="PTHR35529:SF2">
    <property type="entry name" value="SPORULATION PROTEIN YTAF-RELATED"/>
    <property type="match status" value="1"/>
</dbReference>
<feature type="transmembrane region" description="Helical" evidence="5">
    <location>
        <begin position="63"/>
        <end position="83"/>
    </location>
</feature>
<dbReference type="EMBL" id="JABFOR010000005">
    <property type="protein sequence ID" value="NOJ70134.1"/>
    <property type="molecule type" value="Genomic_DNA"/>
</dbReference>
<feature type="transmembrane region" description="Helical" evidence="5">
    <location>
        <begin position="192"/>
        <end position="211"/>
    </location>
</feature>
<keyword evidence="4 5" id="KW-0472">Membrane</keyword>
<evidence type="ECO:0000313" key="6">
    <source>
        <dbReference type="EMBL" id="NOJ70134.1"/>
    </source>
</evidence>
<name>A0AAP7DI06_PAEAL</name>
<dbReference type="InterPro" id="IPR014205">
    <property type="entry name" value="Spore_YtaF"/>
</dbReference>
<evidence type="ECO:0000256" key="4">
    <source>
        <dbReference type="ARBA" id="ARBA00023136"/>
    </source>
</evidence>
<dbReference type="NCBIfam" id="TIGR02840">
    <property type="entry name" value="spore_YtaF"/>
    <property type="match status" value="1"/>
</dbReference>
<feature type="transmembrane region" description="Helical" evidence="5">
    <location>
        <begin position="38"/>
        <end position="57"/>
    </location>
</feature>
<dbReference type="PANTHER" id="PTHR35529">
    <property type="entry name" value="MANGANESE EFFLUX PUMP MNTP-RELATED"/>
    <property type="match status" value="1"/>
</dbReference>
<sequence>MQWIMILGLAVASSIDNLGVGISYGIRKIKIGALSNAFISIICFIFSMAGLMFGQWISKVLPGILPTLLAAFILLVVGMRIVLLTSHHGNTKEEATVVLKASGGENSGYSLERMLQKPEEADKDKSGTINLWEATILGVALSANALTNGLSAGLIGLSPLAISLTAAIGSFVTLWAGALLGHKLANIRIGRYTVGQFSTVLSGVIIILIAINSFF</sequence>
<organism evidence="6 7">
    <name type="scientific">Paenibacillus alvei</name>
    <name type="common">Bacillus alvei</name>
    <dbReference type="NCBI Taxonomy" id="44250"/>
    <lineage>
        <taxon>Bacteria</taxon>
        <taxon>Bacillati</taxon>
        <taxon>Bacillota</taxon>
        <taxon>Bacilli</taxon>
        <taxon>Bacillales</taxon>
        <taxon>Paenibacillaceae</taxon>
        <taxon>Paenibacillus</taxon>
    </lineage>
</organism>
<evidence type="ECO:0000256" key="5">
    <source>
        <dbReference type="SAM" id="Phobius"/>
    </source>
</evidence>
<dbReference type="InterPro" id="IPR003810">
    <property type="entry name" value="Mntp/YtaF"/>
</dbReference>
<accession>A0AAP7DI06</accession>
<feature type="transmembrane region" description="Helical" evidence="5">
    <location>
        <begin position="6"/>
        <end position="26"/>
    </location>
</feature>
<gene>
    <name evidence="6" type="primary">ytaF</name>
    <name evidence="6" type="ORF">HMI46_06165</name>
</gene>